<evidence type="ECO:0000313" key="8">
    <source>
        <dbReference type="EMBL" id="RVT72762.1"/>
    </source>
</evidence>
<sequence length="98" mass="11280">MLKIFKITAVLEGISYLVLFSNMLFIKPNNFELYHSLLYPIGMSHGILFIGYIVLAFLLKNAQNWNLKDFGIILIASLLPFGTFYVEKKYCKNLILAK</sequence>
<dbReference type="Pfam" id="PF12823">
    <property type="entry name" value="DUF3817"/>
    <property type="match status" value="1"/>
</dbReference>
<keyword evidence="3 6" id="KW-0812">Transmembrane</keyword>
<feature type="domain" description="DUF3817" evidence="7">
    <location>
        <begin position="2"/>
        <end position="90"/>
    </location>
</feature>
<dbReference type="OrthoDB" id="1121311at2"/>
<dbReference type="Proteomes" id="UP000285211">
    <property type="component" value="Unassembled WGS sequence"/>
</dbReference>
<dbReference type="EMBL" id="SACJ01000012">
    <property type="protein sequence ID" value="RVT72762.1"/>
    <property type="molecule type" value="Genomic_DNA"/>
</dbReference>
<dbReference type="NCBIfam" id="TIGR03954">
    <property type="entry name" value="integ_memb_HG"/>
    <property type="match status" value="1"/>
</dbReference>
<keyword evidence="2" id="KW-1003">Cell membrane</keyword>
<name>A0A437KMZ5_9FLAO</name>
<evidence type="ECO:0000256" key="4">
    <source>
        <dbReference type="ARBA" id="ARBA00022989"/>
    </source>
</evidence>
<feature type="transmembrane region" description="Helical" evidence="6">
    <location>
        <begin position="37"/>
        <end position="58"/>
    </location>
</feature>
<dbReference type="GO" id="GO:0005886">
    <property type="term" value="C:plasma membrane"/>
    <property type="evidence" value="ECO:0007669"/>
    <property type="project" value="UniProtKB-SubCell"/>
</dbReference>
<reference evidence="8 9" key="1">
    <citation type="submission" date="2019-01" db="EMBL/GenBank/DDBJ databases">
        <authorList>
            <person name="Chen W.-M."/>
        </authorList>
    </citation>
    <scope>NUCLEOTIDE SEQUENCE [LARGE SCALE GENOMIC DNA]</scope>
    <source>
        <strain evidence="8 9">BBQ-12</strain>
    </source>
</reference>
<dbReference type="RefSeq" id="WP_128196988.1">
    <property type="nucleotide sequence ID" value="NZ_SACJ01000012.1"/>
</dbReference>
<evidence type="ECO:0000256" key="1">
    <source>
        <dbReference type="ARBA" id="ARBA00004651"/>
    </source>
</evidence>
<dbReference type="InterPro" id="IPR023845">
    <property type="entry name" value="DUF3817_TM"/>
</dbReference>
<evidence type="ECO:0000259" key="7">
    <source>
        <dbReference type="Pfam" id="PF12823"/>
    </source>
</evidence>
<comment type="subcellular location">
    <subcellularLocation>
        <location evidence="1">Cell membrane</location>
        <topology evidence="1">Multi-pass membrane protein</topology>
    </subcellularLocation>
</comment>
<protein>
    <submittedName>
        <fullName evidence="8">DUF3817 domain-containing protein</fullName>
    </submittedName>
</protein>
<evidence type="ECO:0000256" key="3">
    <source>
        <dbReference type="ARBA" id="ARBA00022692"/>
    </source>
</evidence>
<keyword evidence="4 6" id="KW-1133">Transmembrane helix</keyword>
<feature type="transmembrane region" description="Helical" evidence="6">
    <location>
        <begin position="7"/>
        <end position="25"/>
    </location>
</feature>
<evidence type="ECO:0000256" key="5">
    <source>
        <dbReference type="ARBA" id="ARBA00023136"/>
    </source>
</evidence>
<dbReference type="PANTHER" id="PTHR40077:SF1">
    <property type="entry name" value="MEMBRANE PROTEIN"/>
    <property type="match status" value="1"/>
</dbReference>
<accession>A0A437KMZ5</accession>
<dbReference type="AlphaFoldDB" id="A0A437KMZ5"/>
<evidence type="ECO:0000256" key="2">
    <source>
        <dbReference type="ARBA" id="ARBA00022475"/>
    </source>
</evidence>
<comment type="caution">
    <text evidence="8">The sequence shown here is derived from an EMBL/GenBank/DDBJ whole genome shotgun (WGS) entry which is preliminary data.</text>
</comment>
<evidence type="ECO:0000313" key="9">
    <source>
        <dbReference type="Proteomes" id="UP000285211"/>
    </source>
</evidence>
<feature type="transmembrane region" description="Helical" evidence="6">
    <location>
        <begin position="70"/>
        <end position="86"/>
    </location>
</feature>
<keyword evidence="9" id="KW-1185">Reference proteome</keyword>
<proteinExistence type="predicted"/>
<organism evidence="8 9">
    <name type="scientific">Flavobacterium sufflavum</name>
    <dbReference type="NCBI Taxonomy" id="1921138"/>
    <lineage>
        <taxon>Bacteria</taxon>
        <taxon>Pseudomonadati</taxon>
        <taxon>Bacteroidota</taxon>
        <taxon>Flavobacteriia</taxon>
        <taxon>Flavobacteriales</taxon>
        <taxon>Flavobacteriaceae</taxon>
        <taxon>Flavobacterium</taxon>
    </lineage>
</organism>
<evidence type="ECO:0000256" key="6">
    <source>
        <dbReference type="SAM" id="Phobius"/>
    </source>
</evidence>
<gene>
    <name evidence="8" type="ORF">EOD40_15225</name>
</gene>
<keyword evidence="5 6" id="KW-0472">Membrane</keyword>
<dbReference type="PANTHER" id="PTHR40077">
    <property type="entry name" value="MEMBRANE PROTEIN-RELATED"/>
    <property type="match status" value="1"/>
</dbReference>